<feature type="domain" description="DUF2345" evidence="3">
    <location>
        <begin position="307"/>
        <end position="363"/>
    </location>
</feature>
<evidence type="ECO:0000256" key="1">
    <source>
        <dbReference type="SAM" id="MobiDB-lite"/>
    </source>
</evidence>
<protein>
    <submittedName>
        <fullName evidence="5">Type VI secretion system tip protein VgrG</fullName>
    </submittedName>
</protein>
<keyword evidence="6" id="KW-1185">Reference proteome</keyword>
<feature type="domain" description="Gp5/Type VI secretion system Vgr protein OB-fold" evidence="2">
    <location>
        <begin position="75"/>
        <end position="123"/>
    </location>
</feature>
<dbReference type="InterPro" id="IPR006531">
    <property type="entry name" value="Gp5/Vgr_OB"/>
</dbReference>
<gene>
    <name evidence="5" type="ORF">EER27_16780</name>
</gene>
<organism evidence="5 6">
    <name type="scientific">Montanilutibacter psychrotolerans</name>
    <dbReference type="NCBI Taxonomy" id="1327343"/>
    <lineage>
        <taxon>Bacteria</taxon>
        <taxon>Pseudomonadati</taxon>
        <taxon>Pseudomonadota</taxon>
        <taxon>Gammaproteobacteria</taxon>
        <taxon>Lysobacterales</taxon>
        <taxon>Lysobacteraceae</taxon>
        <taxon>Montanilutibacter</taxon>
    </lineage>
</organism>
<dbReference type="SUPFAM" id="SSF69255">
    <property type="entry name" value="gp5 N-terminal domain-like"/>
    <property type="match status" value="1"/>
</dbReference>
<dbReference type="Gene3D" id="2.40.50.230">
    <property type="entry name" value="Gp5 N-terminal domain"/>
    <property type="match status" value="1"/>
</dbReference>
<dbReference type="InterPro" id="IPR037026">
    <property type="entry name" value="Vgr_OB-fold_dom_sf"/>
</dbReference>
<dbReference type="Pfam" id="PF04717">
    <property type="entry name" value="Phage_base_V"/>
    <property type="match status" value="1"/>
</dbReference>
<evidence type="ECO:0000313" key="5">
    <source>
        <dbReference type="EMBL" id="RNF81317.1"/>
    </source>
</evidence>
<evidence type="ECO:0000259" key="4">
    <source>
        <dbReference type="Pfam" id="PF13296"/>
    </source>
</evidence>
<dbReference type="InterPro" id="IPR028244">
    <property type="entry name" value="T6SS_Rhs_Vgr_dom"/>
</dbReference>
<dbReference type="Pfam" id="PF13296">
    <property type="entry name" value="T6SS_Vgr"/>
    <property type="match status" value="1"/>
</dbReference>
<dbReference type="OrthoDB" id="5959035at2"/>
<dbReference type="InterPro" id="IPR018769">
    <property type="entry name" value="VgrG2_DUF2345"/>
</dbReference>
<dbReference type="Pfam" id="PF10106">
    <property type="entry name" value="DUF2345"/>
    <property type="match status" value="1"/>
</dbReference>
<accession>A0A3M8SIZ8</accession>
<dbReference type="Proteomes" id="UP000267049">
    <property type="component" value="Unassembled WGS sequence"/>
</dbReference>
<name>A0A3M8SIZ8_9GAMM</name>
<feature type="region of interest" description="Disordered" evidence="1">
    <location>
        <begin position="48"/>
        <end position="76"/>
    </location>
</feature>
<evidence type="ECO:0000259" key="3">
    <source>
        <dbReference type="Pfam" id="PF10106"/>
    </source>
</evidence>
<evidence type="ECO:0000259" key="2">
    <source>
        <dbReference type="Pfam" id="PF04717"/>
    </source>
</evidence>
<comment type="caution">
    <text evidence="5">The sequence shown here is derived from an EMBL/GenBank/DDBJ whole genome shotgun (WGS) entry which is preliminary data.</text>
</comment>
<sequence length="364" mass="37852">MPRDTAIVPLPRPRPLAPGAQTARVVGLPEAANTANREHQVRIQFGWQRGSVPNPGGLSDTGSSAHPDGHAPGNETSGTWVRVAEWLAGPNWGSNALPRIGSEVLVEFLHADIDQPVVTGQLYNGEVALPFAAGVDGDSNHPGTLSGLHTQSLDGGGQQQWLLDDAPGQLRQRLHTTLADSRLEIGYLVQHSNGQRGGLRGQGFDLATLGWGNVRAGDGLLLSASARSNAVSTQLDVAEAVTQFKGAQQTAKTLDDTLKQQQVAPLQGNVPQTAFIATLDAGQDGRYHGEVAGQSATKPASGQRDGGDPVERFAKPLLFVEGPDQIALATPSSALAYAGGHLHLTVQDDAHLAAGQTVAGVSGA</sequence>
<dbReference type="SUPFAM" id="SSF69349">
    <property type="entry name" value="Phage fibre proteins"/>
    <property type="match status" value="1"/>
</dbReference>
<evidence type="ECO:0000313" key="6">
    <source>
        <dbReference type="Proteomes" id="UP000267049"/>
    </source>
</evidence>
<feature type="region of interest" description="Disordered" evidence="1">
    <location>
        <begin position="1"/>
        <end position="21"/>
    </location>
</feature>
<reference evidence="5 6" key="1">
    <citation type="submission" date="2018-11" db="EMBL/GenBank/DDBJ databases">
        <title>Lysobacter cryohumiis sp. nov., isolated from soil in the Tianshan Mountains, Xinjiang, China.</title>
        <authorList>
            <person name="Luo Y."/>
            <person name="Sheng H."/>
        </authorList>
    </citation>
    <scope>NUCLEOTIDE SEQUENCE [LARGE SCALE GENOMIC DNA]</scope>
    <source>
        <strain evidence="5 6">ZS60</strain>
    </source>
</reference>
<feature type="non-terminal residue" evidence="5">
    <location>
        <position position="364"/>
    </location>
</feature>
<feature type="domain" description="Putative type VI secretion system Rhs element associated Vgr" evidence="4">
    <location>
        <begin position="152"/>
        <end position="256"/>
    </location>
</feature>
<dbReference type="EMBL" id="RIBS01000019">
    <property type="protein sequence ID" value="RNF81317.1"/>
    <property type="molecule type" value="Genomic_DNA"/>
</dbReference>
<proteinExistence type="predicted"/>
<dbReference type="AlphaFoldDB" id="A0A3M8SIZ8"/>